<organism evidence="9 10">
    <name type="scientific">Drosophila rubida</name>
    <dbReference type="NCBI Taxonomy" id="30044"/>
    <lineage>
        <taxon>Eukaryota</taxon>
        <taxon>Metazoa</taxon>
        <taxon>Ecdysozoa</taxon>
        <taxon>Arthropoda</taxon>
        <taxon>Hexapoda</taxon>
        <taxon>Insecta</taxon>
        <taxon>Pterygota</taxon>
        <taxon>Neoptera</taxon>
        <taxon>Endopterygota</taxon>
        <taxon>Diptera</taxon>
        <taxon>Brachycera</taxon>
        <taxon>Muscomorpha</taxon>
        <taxon>Ephydroidea</taxon>
        <taxon>Drosophilidae</taxon>
        <taxon>Drosophila</taxon>
    </lineage>
</organism>
<feature type="transmembrane region" description="Helical" evidence="7">
    <location>
        <begin position="671"/>
        <end position="697"/>
    </location>
</feature>
<keyword evidence="5 7" id="KW-0472">Membrane</keyword>
<dbReference type="PANTHER" id="PTHR43568:SF1">
    <property type="entry name" value="P PROTEIN"/>
    <property type="match status" value="1"/>
</dbReference>
<feature type="transmembrane region" description="Helical" evidence="7">
    <location>
        <begin position="298"/>
        <end position="316"/>
    </location>
</feature>
<feature type="transmembrane region" description="Helical" evidence="7">
    <location>
        <begin position="205"/>
        <end position="223"/>
    </location>
</feature>
<name>A0AAD4K3U8_9MUSC</name>
<evidence type="ECO:0000256" key="2">
    <source>
        <dbReference type="ARBA" id="ARBA00022448"/>
    </source>
</evidence>
<dbReference type="GO" id="GO:0016020">
    <property type="term" value="C:membrane"/>
    <property type="evidence" value="ECO:0007669"/>
    <property type="project" value="UniProtKB-SubCell"/>
</dbReference>
<keyword evidence="4 7" id="KW-1133">Transmembrane helix</keyword>
<evidence type="ECO:0000256" key="7">
    <source>
        <dbReference type="SAM" id="Phobius"/>
    </source>
</evidence>
<evidence type="ECO:0000256" key="1">
    <source>
        <dbReference type="ARBA" id="ARBA00004141"/>
    </source>
</evidence>
<gene>
    <name evidence="9" type="ORF">KR093_002359</name>
</gene>
<dbReference type="Pfam" id="PF03600">
    <property type="entry name" value="CitMHS"/>
    <property type="match status" value="1"/>
</dbReference>
<feature type="transmembrane region" description="Helical" evidence="7">
    <location>
        <begin position="510"/>
        <end position="529"/>
    </location>
</feature>
<protein>
    <recommendedName>
        <fullName evidence="8">Citrate transporter-like domain-containing protein</fullName>
    </recommendedName>
</protein>
<evidence type="ECO:0000313" key="9">
    <source>
        <dbReference type="EMBL" id="KAH8376955.1"/>
    </source>
</evidence>
<keyword evidence="2" id="KW-0813">Transport</keyword>
<dbReference type="PANTHER" id="PTHR43568">
    <property type="entry name" value="P PROTEIN"/>
    <property type="match status" value="1"/>
</dbReference>
<feature type="transmembrane region" description="Helical" evidence="7">
    <location>
        <begin position="483"/>
        <end position="504"/>
    </location>
</feature>
<evidence type="ECO:0000313" key="10">
    <source>
        <dbReference type="Proteomes" id="UP001200034"/>
    </source>
</evidence>
<feature type="transmembrane region" description="Helical" evidence="7">
    <location>
        <begin position="30"/>
        <end position="52"/>
    </location>
</feature>
<feature type="coiled-coil region" evidence="6">
    <location>
        <begin position="416"/>
        <end position="465"/>
    </location>
</feature>
<comment type="subcellular location">
    <subcellularLocation>
        <location evidence="1">Membrane</location>
        <topology evidence="1">Multi-pass membrane protein</topology>
    </subcellularLocation>
</comment>
<keyword evidence="10" id="KW-1185">Reference proteome</keyword>
<comment type="caution">
    <text evidence="9">The sequence shown here is derived from an EMBL/GenBank/DDBJ whole genome shotgun (WGS) entry which is preliminary data.</text>
</comment>
<keyword evidence="3 7" id="KW-0812">Transmembrane</keyword>
<feature type="domain" description="Citrate transporter-like" evidence="8">
    <location>
        <begin position="218"/>
        <end position="637"/>
    </location>
</feature>
<feature type="transmembrane region" description="Helical" evidence="7">
    <location>
        <begin position="388"/>
        <end position="406"/>
    </location>
</feature>
<sequence>MAAAKIFDILLEHEQFSNERLRRRAICKRILVLLKIAVFLAAWAFFTLFIVLKAPETTNERLISLQPNKSYSVNMDVDPSGRFVCLKLKGNIDVIRTQNAQGNHASDTHVDVTLESFTVGSNKTLWKSSVWSVYMVDAAPYSTNTVKKMINVVDWNKNQSAEKSQRAGDGDGDGDVDMKVSLINMSNKPAGVSLMIVPDPVDPRLGTWLGCLLLVFLYALIAFEIADRAFAAILVSITALGMLSMMDLRPSFPHIISWIDIDTLMLLFGMMVMVAILSDTGLFDVLSLFAYRLSNGKIWLLLFYLYMFTGLLSALLDNVTMVLMIVPVTVRLCEAVGLHTTLVVINIVIFSNVGGALTPVGDPPNMIIATNKDVIASGVNFGNFTLHMFPGVIVSMMIVFGIMYFITRNKIYTGRASQLRHSIEELEKLLRNMKDKQRESAMRRLSDLRERLKGHENNTTSANKDFDSNLNDMKRKYRIRDKVLLVKCIVAFTFAVSMFLLHSVPSMHGISLAWAAVLAAILLLILADLPDLDKVLSRVEWDTLIFFAALFILTEALVEIGLIDTVSNLVIDYVVSVDKGSQLLVSIMLVLWISAIGAAFIGNIPITTMMLKITIRLGNNERLNLPMQPLVWAMAFGACFGGNGTLIGASANVVSAGIANQYGHQIDFKSFFIIGFPIMLLTVVIAGIYLVIVHCLFTWH</sequence>
<proteinExistence type="predicted"/>
<dbReference type="EMBL" id="JAJJHW010001127">
    <property type="protein sequence ID" value="KAH8376955.1"/>
    <property type="molecule type" value="Genomic_DNA"/>
</dbReference>
<evidence type="ECO:0000259" key="8">
    <source>
        <dbReference type="Pfam" id="PF03600"/>
    </source>
</evidence>
<feature type="transmembrane region" description="Helical" evidence="7">
    <location>
        <begin position="583"/>
        <end position="609"/>
    </location>
</feature>
<dbReference type="Proteomes" id="UP001200034">
    <property type="component" value="Unassembled WGS sequence"/>
</dbReference>
<dbReference type="GO" id="GO:0055085">
    <property type="term" value="P:transmembrane transport"/>
    <property type="evidence" value="ECO:0007669"/>
    <property type="project" value="InterPro"/>
</dbReference>
<evidence type="ECO:0000256" key="3">
    <source>
        <dbReference type="ARBA" id="ARBA00022692"/>
    </source>
</evidence>
<evidence type="ECO:0000256" key="6">
    <source>
        <dbReference type="SAM" id="Coils"/>
    </source>
</evidence>
<feature type="transmembrane region" description="Helical" evidence="7">
    <location>
        <begin position="541"/>
        <end position="563"/>
    </location>
</feature>
<dbReference type="CDD" id="cd01116">
    <property type="entry name" value="P_permease"/>
    <property type="match status" value="1"/>
</dbReference>
<evidence type="ECO:0000256" key="4">
    <source>
        <dbReference type="ARBA" id="ARBA00022989"/>
    </source>
</evidence>
<reference evidence="9" key="1">
    <citation type="journal article" date="2021" name="Mol. Ecol. Resour.">
        <title>Phylogenomic analyses of the genus Drosophila reveals genomic signals of climate adaptation.</title>
        <authorList>
            <person name="Li F."/>
            <person name="Rane R.V."/>
            <person name="Luria V."/>
            <person name="Xiong Z."/>
            <person name="Chen J."/>
            <person name="Li Z."/>
            <person name="Catullo R.A."/>
            <person name="Griffin P.C."/>
            <person name="Schiffer M."/>
            <person name="Pearce S."/>
            <person name="Lee S.F."/>
            <person name="McElroy K."/>
            <person name="Stocker A."/>
            <person name="Shirriffs J."/>
            <person name="Cockerell F."/>
            <person name="Coppin C."/>
            <person name="Sgro C.M."/>
            <person name="Karger A."/>
            <person name="Cain J.W."/>
            <person name="Weber J.A."/>
            <person name="Santpere G."/>
            <person name="Kirschner M.W."/>
            <person name="Hoffmann A.A."/>
            <person name="Oakeshott J.G."/>
            <person name="Zhang G."/>
        </authorList>
    </citation>
    <scope>NUCLEOTIDE SEQUENCE</scope>
    <source>
        <strain evidence="9">BGI-SZ-2011g</strain>
    </source>
</reference>
<dbReference type="AlphaFoldDB" id="A0AAD4K3U8"/>
<feature type="transmembrane region" description="Helical" evidence="7">
    <location>
        <begin position="230"/>
        <end position="246"/>
    </location>
</feature>
<feature type="transmembrane region" description="Helical" evidence="7">
    <location>
        <begin position="630"/>
        <end position="651"/>
    </location>
</feature>
<evidence type="ECO:0000256" key="5">
    <source>
        <dbReference type="ARBA" id="ARBA00023136"/>
    </source>
</evidence>
<accession>A0AAD4K3U8</accession>
<dbReference type="InterPro" id="IPR051475">
    <property type="entry name" value="Diverse_Ion_Transporter"/>
</dbReference>
<dbReference type="InterPro" id="IPR004680">
    <property type="entry name" value="Cit_transptr-like_dom"/>
</dbReference>
<feature type="transmembrane region" description="Helical" evidence="7">
    <location>
        <begin position="266"/>
        <end position="291"/>
    </location>
</feature>
<keyword evidence="6" id="KW-0175">Coiled coil</keyword>